<dbReference type="InterPro" id="IPR025559">
    <property type="entry name" value="Eis_dom"/>
</dbReference>
<dbReference type="Pfam" id="PF13527">
    <property type="entry name" value="Acetyltransf_9"/>
    <property type="match status" value="1"/>
</dbReference>
<dbReference type="GO" id="GO:0030649">
    <property type="term" value="P:aminoglycoside antibiotic catabolic process"/>
    <property type="evidence" value="ECO:0007669"/>
    <property type="project" value="TreeGrafter"/>
</dbReference>
<proteinExistence type="predicted"/>
<dbReference type="Pfam" id="PF13530">
    <property type="entry name" value="SCP2_2"/>
    <property type="match status" value="1"/>
</dbReference>
<feature type="domain" description="N-acetyltransferase" evidence="1">
    <location>
        <begin position="4"/>
        <end position="157"/>
    </location>
</feature>
<dbReference type="InterPro" id="IPR016181">
    <property type="entry name" value="Acyl_CoA_acyltransferase"/>
</dbReference>
<dbReference type="InterPro" id="IPR036527">
    <property type="entry name" value="SCP2_sterol-bd_dom_sf"/>
</dbReference>
<reference evidence="2 3" key="1">
    <citation type="submission" date="2020-02" db="EMBL/GenBank/DDBJ databases">
        <authorList>
            <person name="Zheng R.K."/>
            <person name="Sun C.M."/>
        </authorList>
    </citation>
    <scope>NUCLEOTIDE SEQUENCE [LARGE SCALE GENOMIC DNA]</scope>
    <source>
        <strain evidence="3">rifampicinis</strain>
    </source>
</reference>
<evidence type="ECO:0000313" key="2">
    <source>
        <dbReference type="EMBL" id="QPC84457.1"/>
    </source>
</evidence>
<sequence length="395" mass="44738">MPEVNIRQIETDEEILYDFMSLTNYAFRPTPPTINDEERSEMLPTGRERRIVVAYEDGQPRATAAALDMTQNVRGKIYGMGGISPVATHPMGRRQGYARQSLVTLFGIMREAGHVFTGLHPFRESFYERLGYVTFPRIQRVDFDTANLGKLLKMNIPGDVQFQRIKAGYEAIFAPFLQRMQAQTHGMSLKGGLNARLLMDKDEFWLASVQFDGVVEGVMLYQIKGFGGEFDVSRFLTLSSRARYALLAYIARHIDHTKVVTMRLRHEERPQTWLSDMLPRANPDIWLTPMGRVLDVAQVGGMQVGEGAFTARITDAQCEWNNGTWSFVSEGGTLHVAPAEDAEVDLTIQGLGALLYGTHDPHDFVFRGWGDPSPELIARLETMFPRQNPYMFEPY</sequence>
<keyword evidence="2" id="KW-0808">Transferase</keyword>
<dbReference type="AlphaFoldDB" id="A0A7S8ECH0"/>
<dbReference type="Gene3D" id="3.30.1050.10">
    <property type="entry name" value="SCP2 sterol-binding domain"/>
    <property type="match status" value="1"/>
</dbReference>
<evidence type="ECO:0000313" key="3">
    <source>
        <dbReference type="Proteomes" id="UP000594468"/>
    </source>
</evidence>
<accession>A0A7S8ECH0</accession>
<dbReference type="SUPFAM" id="SSF55718">
    <property type="entry name" value="SCP-like"/>
    <property type="match status" value="1"/>
</dbReference>
<dbReference type="Gene3D" id="3.40.630.30">
    <property type="match status" value="2"/>
</dbReference>
<name>A0A7S8ECH0_9CHLR</name>
<dbReference type="EMBL" id="CP062983">
    <property type="protein sequence ID" value="QPC84457.1"/>
    <property type="molecule type" value="Genomic_DNA"/>
</dbReference>
<protein>
    <submittedName>
        <fullName evidence="2">GNAT family N-acetyltransferase</fullName>
    </submittedName>
</protein>
<gene>
    <name evidence="2" type="ORF">G4Y79_08800</name>
</gene>
<dbReference type="InterPro" id="IPR000182">
    <property type="entry name" value="GNAT_dom"/>
</dbReference>
<dbReference type="PANTHER" id="PTHR37817">
    <property type="entry name" value="N-ACETYLTRANSFERASE EIS"/>
    <property type="match status" value="1"/>
</dbReference>
<dbReference type="PANTHER" id="PTHR37817:SF1">
    <property type="entry name" value="N-ACETYLTRANSFERASE EIS"/>
    <property type="match status" value="1"/>
</dbReference>
<dbReference type="Proteomes" id="UP000594468">
    <property type="component" value="Chromosome"/>
</dbReference>
<dbReference type="KEGG" id="pmet:G4Y79_08800"/>
<dbReference type="GO" id="GO:0034069">
    <property type="term" value="F:aminoglycoside N-acetyltransferase activity"/>
    <property type="evidence" value="ECO:0007669"/>
    <property type="project" value="TreeGrafter"/>
</dbReference>
<keyword evidence="3" id="KW-1185">Reference proteome</keyword>
<evidence type="ECO:0000259" key="1">
    <source>
        <dbReference type="PROSITE" id="PS51186"/>
    </source>
</evidence>
<dbReference type="RefSeq" id="WP_195172520.1">
    <property type="nucleotide sequence ID" value="NZ_CP062983.1"/>
</dbReference>
<dbReference type="SUPFAM" id="SSF55729">
    <property type="entry name" value="Acyl-CoA N-acyltransferases (Nat)"/>
    <property type="match status" value="1"/>
</dbReference>
<organism evidence="2 3">
    <name type="scientific">Phototrophicus methaneseepsis</name>
    <dbReference type="NCBI Taxonomy" id="2710758"/>
    <lineage>
        <taxon>Bacteria</taxon>
        <taxon>Bacillati</taxon>
        <taxon>Chloroflexota</taxon>
        <taxon>Candidatus Thermofontia</taxon>
        <taxon>Phototrophicales</taxon>
        <taxon>Phototrophicaceae</taxon>
        <taxon>Phototrophicus</taxon>
    </lineage>
</organism>
<dbReference type="PROSITE" id="PS51186">
    <property type="entry name" value="GNAT"/>
    <property type="match status" value="1"/>
</dbReference>
<dbReference type="InterPro" id="IPR051554">
    <property type="entry name" value="Acetyltransferase_Eis"/>
</dbReference>